<evidence type="ECO:0000313" key="3">
    <source>
        <dbReference type="Proteomes" id="UP000600877"/>
    </source>
</evidence>
<keyword evidence="3" id="KW-1185">Reference proteome</keyword>
<dbReference type="Pfam" id="PF05345">
    <property type="entry name" value="He_PIG"/>
    <property type="match status" value="1"/>
</dbReference>
<organism evidence="2 3">
    <name type="scientific">Vogesella alkaliphila</name>
    <dbReference type="NCBI Taxonomy" id="1193621"/>
    <lineage>
        <taxon>Bacteria</taxon>
        <taxon>Pseudomonadati</taxon>
        <taxon>Pseudomonadota</taxon>
        <taxon>Betaproteobacteria</taxon>
        <taxon>Neisseriales</taxon>
        <taxon>Chromobacteriaceae</taxon>
        <taxon>Vogesella</taxon>
    </lineage>
</organism>
<dbReference type="Gene3D" id="2.60.40.10">
    <property type="entry name" value="Immunoglobulins"/>
    <property type="match status" value="3"/>
</dbReference>
<dbReference type="SMART" id="SM00736">
    <property type="entry name" value="CADG"/>
    <property type="match status" value="1"/>
</dbReference>
<protein>
    <recommendedName>
        <fullName evidence="1">Dystroglycan-type cadherin-like domain-containing protein</fullName>
    </recommendedName>
</protein>
<feature type="domain" description="Dystroglycan-type cadherin-like" evidence="1">
    <location>
        <begin position="577"/>
        <end position="671"/>
    </location>
</feature>
<accession>A0ABQ2YHR2</accession>
<gene>
    <name evidence="2" type="ORF">GCM10011290_10620</name>
</gene>
<dbReference type="InterPro" id="IPR013783">
    <property type="entry name" value="Ig-like_fold"/>
</dbReference>
<dbReference type="InterPro" id="IPR044016">
    <property type="entry name" value="Big_13"/>
</dbReference>
<reference evidence="3" key="1">
    <citation type="journal article" date="2019" name="Int. J. Syst. Evol. Microbiol.">
        <title>The Global Catalogue of Microorganisms (GCM) 10K type strain sequencing project: providing services to taxonomists for standard genome sequencing and annotation.</title>
        <authorList>
            <consortium name="The Broad Institute Genomics Platform"/>
            <consortium name="The Broad Institute Genome Sequencing Center for Infectious Disease"/>
            <person name="Wu L."/>
            <person name="Ma J."/>
        </authorList>
    </citation>
    <scope>NUCLEOTIDE SEQUENCE [LARGE SCALE GENOMIC DNA]</scope>
    <source>
        <strain evidence="3">KCTC 32041</strain>
    </source>
</reference>
<dbReference type="EMBL" id="BMYW01000002">
    <property type="protein sequence ID" value="GGX84768.1"/>
    <property type="molecule type" value="Genomic_DNA"/>
</dbReference>
<comment type="caution">
    <text evidence="2">The sequence shown here is derived from an EMBL/GenBank/DDBJ whole genome shotgun (WGS) entry which is preliminary data.</text>
</comment>
<dbReference type="InterPro" id="IPR015919">
    <property type="entry name" value="Cadherin-like_sf"/>
</dbReference>
<dbReference type="SUPFAM" id="SSF49313">
    <property type="entry name" value="Cadherin-like"/>
    <property type="match status" value="1"/>
</dbReference>
<dbReference type="NCBIfam" id="NF033510">
    <property type="entry name" value="Ca_tandemer"/>
    <property type="match status" value="1"/>
</dbReference>
<name>A0ABQ2YHR2_9NEIS</name>
<dbReference type="Pfam" id="PF19077">
    <property type="entry name" value="Big_13"/>
    <property type="match status" value="2"/>
</dbReference>
<evidence type="ECO:0000259" key="1">
    <source>
        <dbReference type="SMART" id="SM00736"/>
    </source>
</evidence>
<evidence type="ECO:0000313" key="2">
    <source>
        <dbReference type="EMBL" id="GGX84768.1"/>
    </source>
</evidence>
<dbReference type="InterPro" id="IPR006644">
    <property type="entry name" value="Cadg"/>
</dbReference>
<sequence>MAQWQAALRAVTYTDTAITPNTATRTVSFSVSDGSKDSATVTRTVTVVATDQTPIATTSGSAGAYVVGGGETAVDSGLTVSDLDSATLASATVAITGNFHRGEDVLAFSNTNSSTYGNIAASYHAGTGVLTLTSSGGTATLAQWQAALRAVTYNDTAETPSTATRTISFSISDGSKNSAVMARSIEMQLPVPSITGLTVGSDTGSSSSDGITSNVIPTVTGTAVANSTVSIYVDNVLIDTTIADGSGAWSYSLVSSLSSGAHSITALTTIGGVSSAQSMGYSIMVDSNAPAAPAGLALSMVTDSGSSSSDGITSQTMPTVTGTAEANSTVVVYVDGVAVGSVTTDGSGAWNYTLSSALSSGSHSLHAIATDAAGNSSSQSTTYSITVDSSAPTVLAMSLLDDSPASNSVRYLVSFSEDVEGVDSADFSLSGSARGSIGGVQQLNARTYIVLVNNVAGSGALQLNLAAGSVGDTAGNTLAATYNGASYNVIPLVVVVAEPAPEAVVSAPAEVEVTPVTPNIVLAATGLGGAPMPIDTLLPSAPLTETIQPLLGTGGMPISAVMVNAMQVLAIEVRLPLHIQPLPVGENFSFSLPPGTFSLKHGDGVVMVARQANGQPLPSWMRFDPASGRFSGLMPAGNRQPVEVVVTVRDSQGNQAATRLRLEVGRATLEPATAEATDQGAVAGDGQSAALQDGQAILPGKLALAEQLARQGNKHFGSAVNALLAAADKVVTRG</sequence>
<proteinExistence type="predicted"/>
<dbReference type="Proteomes" id="UP000600877">
    <property type="component" value="Unassembled WGS sequence"/>
</dbReference>